<evidence type="ECO:0008006" key="3">
    <source>
        <dbReference type="Google" id="ProtNLM"/>
    </source>
</evidence>
<dbReference type="EMBL" id="JACHVA010000137">
    <property type="protein sequence ID" value="MBC2603976.1"/>
    <property type="molecule type" value="Genomic_DNA"/>
</dbReference>
<name>A0A7X1B1N5_9BACT</name>
<dbReference type="InterPro" id="IPR017853">
    <property type="entry name" value="GH"/>
</dbReference>
<dbReference type="Proteomes" id="UP000525652">
    <property type="component" value="Unassembled WGS sequence"/>
</dbReference>
<evidence type="ECO:0000313" key="1">
    <source>
        <dbReference type="EMBL" id="MBC2603976.1"/>
    </source>
</evidence>
<gene>
    <name evidence="1" type="ORF">H5P30_19520</name>
</gene>
<organism evidence="1 2">
    <name type="scientific">Puniceicoccus vermicola</name>
    <dbReference type="NCBI Taxonomy" id="388746"/>
    <lineage>
        <taxon>Bacteria</taxon>
        <taxon>Pseudomonadati</taxon>
        <taxon>Verrucomicrobiota</taxon>
        <taxon>Opitutia</taxon>
        <taxon>Puniceicoccales</taxon>
        <taxon>Puniceicoccaceae</taxon>
        <taxon>Puniceicoccus</taxon>
    </lineage>
</organism>
<dbReference type="Gene3D" id="3.20.20.80">
    <property type="entry name" value="Glycosidases"/>
    <property type="match status" value="1"/>
</dbReference>
<sequence length="538" mass="60347">MKKNIHKFIWPVIGLVSLNADESTSLNRTSWQNTIGVHYRLDPENYIGTTRGWPRLAAIGFKQDVTWLKPKNIEPVVGHFSGEERFYVLEDEAVEVGDVELEEITNSDPDRRSLDADALDALDRNKNKKGIKKKNPAPGDIWSLGINYIDAVQSANEAGIDLVIHTGGISPHRKGGGAREIEYLMAKNGAYFKDTLYETFVRLNTGVFADRTNTIYWEIGNEVNSSNRFSLRDITDGEHVRGHPQHGYDYVEFYLAPAIEALREASTDVYGDPGKVKILMGSVSGVLKPENREYLDLILGSTIEGLHAPTLAGKKVGEVIDAAVIHYSNGQRDLLQGIFDQWIASGEVKDLWTTEELGARGRGDYTVALVSFEWLSFVLENDWPEGAIPKAIFWGDERQHPGEVTTGTGAQEILGPFLKNYPLVAARNQIVPETRADLQWLAIRADVDSDEIRYAIHVHPYFTSQAALRGVSIYPDLGSLEGEYDVTVDCHVFSIGEENRTRELEVDLLDHRIFIEFDPMWDMKINESAVLLVTFQKL</sequence>
<reference evidence="1 2" key="1">
    <citation type="submission" date="2020-07" db="EMBL/GenBank/DDBJ databases">
        <authorList>
            <person name="Feng X."/>
        </authorList>
    </citation>
    <scope>NUCLEOTIDE SEQUENCE [LARGE SCALE GENOMIC DNA]</scope>
    <source>
        <strain evidence="1 2">JCM14086</strain>
    </source>
</reference>
<dbReference type="SUPFAM" id="SSF51445">
    <property type="entry name" value="(Trans)glycosidases"/>
    <property type="match status" value="1"/>
</dbReference>
<dbReference type="RefSeq" id="WP_185694596.1">
    <property type="nucleotide sequence ID" value="NZ_JACHVA010000137.1"/>
</dbReference>
<keyword evidence="2" id="KW-1185">Reference proteome</keyword>
<accession>A0A7X1B1N5</accession>
<proteinExistence type="predicted"/>
<evidence type="ECO:0000313" key="2">
    <source>
        <dbReference type="Proteomes" id="UP000525652"/>
    </source>
</evidence>
<comment type="caution">
    <text evidence="1">The sequence shown here is derived from an EMBL/GenBank/DDBJ whole genome shotgun (WGS) entry which is preliminary data.</text>
</comment>
<dbReference type="AlphaFoldDB" id="A0A7X1B1N5"/>
<protein>
    <recommendedName>
        <fullName evidence="3">Alpha-L-arabinofuranosidase C-terminal domain-containing protein</fullName>
    </recommendedName>
</protein>